<proteinExistence type="predicted"/>
<gene>
    <name evidence="3" type="ORF">VNI00_015118</name>
</gene>
<feature type="region of interest" description="Disordered" evidence="1">
    <location>
        <begin position="78"/>
        <end position="104"/>
    </location>
</feature>
<evidence type="ECO:0000313" key="4">
    <source>
        <dbReference type="Proteomes" id="UP001383192"/>
    </source>
</evidence>
<keyword evidence="4" id="KW-1185">Reference proteome</keyword>
<feature type="transmembrane region" description="Helical" evidence="2">
    <location>
        <begin position="155"/>
        <end position="176"/>
    </location>
</feature>
<dbReference type="Gene3D" id="1.20.5.510">
    <property type="entry name" value="Single helix bin"/>
    <property type="match status" value="1"/>
</dbReference>
<accession>A0AAW0BQZ3</accession>
<evidence type="ECO:0008006" key="5">
    <source>
        <dbReference type="Google" id="ProtNLM"/>
    </source>
</evidence>
<name>A0AAW0BQZ3_9AGAR</name>
<evidence type="ECO:0000256" key="1">
    <source>
        <dbReference type="SAM" id="MobiDB-lite"/>
    </source>
</evidence>
<evidence type="ECO:0000313" key="3">
    <source>
        <dbReference type="EMBL" id="KAK7027902.1"/>
    </source>
</evidence>
<keyword evidence="2" id="KW-1133">Transmembrane helix</keyword>
<reference evidence="3 4" key="1">
    <citation type="submission" date="2024-01" db="EMBL/GenBank/DDBJ databases">
        <title>A draft genome for a cacao thread blight-causing isolate of Paramarasmius palmivorus.</title>
        <authorList>
            <person name="Baruah I.K."/>
            <person name="Bukari Y."/>
            <person name="Amoako-Attah I."/>
            <person name="Meinhardt L.W."/>
            <person name="Bailey B.A."/>
            <person name="Cohen S.P."/>
        </authorList>
    </citation>
    <scope>NUCLEOTIDE SEQUENCE [LARGE SCALE GENOMIC DNA]</scope>
    <source>
        <strain evidence="3 4">GH-12</strain>
    </source>
</reference>
<feature type="region of interest" description="Disordered" evidence="1">
    <location>
        <begin position="222"/>
        <end position="293"/>
    </location>
</feature>
<dbReference type="AlphaFoldDB" id="A0AAW0BQZ3"/>
<dbReference type="Proteomes" id="UP001383192">
    <property type="component" value="Unassembled WGS sequence"/>
</dbReference>
<protein>
    <recommendedName>
        <fullName evidence="5">Mid2 domain-containing protein</fullName>
    </recommendedName>
</protein>
<feature type="region of interest" description="Disordered" evidence="1">
    <location>
        <begin position="116"/>
        <end position="145"/>
    </location>
</feature>
<evidence type="ECO:0000256" key="2">
    <source>
        <dbReference type="SAM" id="Phobius"/>
    </source>
</evidence>
<sequence length="293" mass="31344">MPFVPDTVTVNISAVAEWRWIPGDPATFGFLLRRNDQDKGGELIAVASSSDSPGQITFTVNEEGLEPNEQPKQIFASTGGFSAISDPDSPPTSTPTSSTSPLPSMTQTIAFEHTTANLPPTTNTTSSTQQQLQTPQPSGTGPIIGSNSASKVGRIAGPVVGVVVLIILVAVGFILSRRRKTSLYLRKSAEALPYPNTTSASNVAGEKMRQLKWLDRKADTAARISTETESPSREDVFSSIAGNDAQENTEDSPPMRTRRVLYHDDSGWRPSAPRSDAGNSSVLEMPPRYDAAV</sequence>
<comment type="caution">
    <text evidence="3">The sequence shown here is derived from an EMBL/GenBank/DDBJ whole genome shotgun (WGS) entry which is preliminary data.</text>
</comment>
<organism evidence="3 4">
    <name type="scientific">Paramarasmius palmivorus</name>
    <dbReference type="NCBI Taxonomy" id="297713"/>
    <lineage>
        <taxon>Eukaryota</taxon>
        <taxon>Fungi</taxon>
        <taxon>Dikarya</taxon>
        <taxon>Basidiomycota</taxon>
        <taxon>Agaricomycotina</taxon>
        <taxon>Agaricomycetes</taxon>
        <taxon>Agaricomycetidae</taxon>
        <taxon>Agaricales</taxon>
        <taxon>Marasmiineae</taxon>
        <taxon>Marasmiaceae</taxon>
        <taxon>Paramarasmius</taxon>
    </lineage>
</organism>
<keyword evidence="2" id="KW-0812">Transmembrane</keyword>
<feature type="compositionally biased region" description="Low complexity" evidence="1">
    <location>
        <begin position="94"/>
        <end position="104"/>
    </location>
</feature>
<dbReference type="EMBL" id="JAYKXP010000093">
    <property type="protein sequence ID" value="KAK7027902.1"/>
    <property type="molecule type" value="Genomic_DNA"/>
</dbReference>
<feature type="compositionally biased region" description="Low complexity" evidence="1">
    <location>
        <begin position="116"/>
        <end position="141"/>
    </location>
</feature>
<keyword evidence="2" id="KW-0472">Membrane</keyword>